<organism evidence="2 3">
    <name type="scientific">Eumeta variegata</name>
    <name type="common">Bagworm moth</name>
    <name type="synonym">Eumeta japonica</name>
    <dbReference type="NCBI Taxonomy" id="151549"/>
    <lineage>
        <taxon>Eukaryota</taxon>
        <taxon>Metazoa</taxon>
        <taxon>Ecdysozoa</taxon>
        <taxon>Arthropoda</taxon>
        <taxon>Hexapoda</taxon>
        <taxon>Insecta</taxon>
        <taxon>Pterygota</taxon>
        <taxon>Neoptera</taxon>
        <taxon>Endopterygota</taxon>
        <taxon>Lepidoptera</taxon>
        <taxon>Glossata</taxon>
        <taxon>Ditrysia</taxon>
        <taxon>Tineoidea</taxon>
        <taxon>Psychidae</taxon>
        <taxon>Oiketicinae</taxon>
        <taxon>Eumeta</taxon>
    </lineage>
</organism>
<feature type="compositionally biased region" description="Polar residues" evidence="1">
    <location>
        <begin position="132"/>
        <end position="141"/>
    </location>
</feature>
<sequence length="157" mass="17611">MTGVTFHSNLTAESTDWVHLAWLATHYTWRCHGVRVAGVRCVCVRARRAFLMLKEDDGTEIEHDRCKRTSAAVKLVTNTSQWRKIGTRGSRRKGRGSVMTCASFAINSERQSFFLSSRSRSTSSHKSYSRVKNLSLTSPPRQFSAGLEGGECRNLPS</sequence>
<comment type="caution">
    <text evidence="2">The sequence shown here is derived from an EMBL/GenBank/DDBJ whole genome shotgun (WGS) entry which is preliminary data.</text>
</comment>
<accession>A0A4C1VBR7</accession>
<dbReference type="EMBL" id="BGZK01000312">
    <property type="protein sequence ID" value="GBP35970.1"/>
    <property type="molecule type" value="Genomic_DNA"/>
</dbReference>
<evidence type="ECO:0000313" key="3">
    <source>
        <dbReference type="Proteomes" id="UP000299102"/>
    </source>
</evidence>
<dbReference type="AlphaFoldDB" id="A0A4C1VBR7"/>
<name>A0A4C1VBR7_EUMVA</name>
<evidence type="ECO:0000313" key="2">
    <source>
        <dbReference type="EMBL" id="GBP35970.1"/>
    </source>
</evidence>
<protein>
    <submittedName>
        <fullName evidence="2">Uncharacterized protein</fullName>
    </submittedName>
</protein>
<gene>
    <name evidence="2" type="ORF">EVAR_91521_1</name>
</gene>
<evidence type="ECO:0000256" key="1">
    <source>
        <dbReference type="SAM" id="MobiDB-lite"/>
    </source>
</evidence>
<reference evidence="2 3" key="1">
    <citation type="journal article" date="2019" name="Commun. Biol.">
        <title>The bagworm genome reveals a unique fibroin gene that provides high tensile strength.</title>
        <authorList>
            <person name="Kono N."/>
            <person name="Nakamura H."/>
            <person name="Ohtoshi R."/>
            <person name="Tomita M."/>
            <person name="Numata K."/>
            <person name="Arakawa K."/>
        </authorList>
    </citation>
    <scope>NUCLEOTIDE SEQUENCE [LARGE SCALE GENOMIC DNA]</scope>
</reference>
<proteinExistence type="predicted"/>
<dbReference type="Proteomes" id="UP000299102">
    <property type="component" value="Unassembled WGS sequence"/>
</dbReference>
<feature type="region of interest" description="Disordered" evidence="1">
    <location>
        <begin position="126"/>
        <end position="157"/>
    </location>
</feature>
<keyword evidence="3" id="KW-1185">Reference proteome</keyword>